<feature type="region of interest" description="Disordered" evidence="1">
    <location>
        <begin position="78"/>
        <end position="104"/>
    </location>
</feature>
<evidence type="ECO:0000313" key="2">
    <source>
        <dbReference type="EMBL" id="PKI68284.1"/>
    </source>
</evidence>
<dbReference type="AlphaFoldDB" id="A0A2I0KID8"/>
<proteinExistence type="predicted"/>
<gene>
    <name evidence="2" type="ORF">CRG98_011314</name>
</gene>
<sequence length="104" mass="12149">MKLEDFTISFTRRKWKNEISMEEFLNFSASYSKILNKMARTIGHQAHMDWTTMHIGPWHPGDQTFGVHSPIEAQNYDEKMDEEANAEDIHMAEEASLIKPPRQP</sequence>
<dbReference type="Proteomes" id="UP000233551">
    <property type="component" value="Unassembled WGS sequence"/>
</dbReference>
<evidence type="ECO:0000313" key="3">
    <source>
        <dbReference type="Proteomes" id="UP000233551"/>
    </source>
</evidence>
<protein>
    <submittedName>
        <fullName evidence="2">Uncharacterized protein</fullName>
    </submittedName>
</protein>
<dbReference type="EMBL" id="PGOL01000563">
    <property type="protein sequence ID" value="PKI68284.1"/>
    <property type="molecule type" value="Genomic_DNA"/>
</dbReference>
<reference evidence="2 3" key="1">
    <citation type="submission" date="2017-11" db="EMBL/GenBank/DDBJ databases">
        <title>De-novo sequencing of pomegranate (Punica granatum L.) genome.</title>
        <authorList>
            <person name="Akparov Z."/>
            <person name="Amiraslanov A."/>
            <person name="Hajiyeva S."/>
            <person name="Abbasov M."/>
            <person name="Kaur K."/>
            <person name="Hamwieh A."/>
            <person name="Solovyev V."/>
            <person name="Salamov A."/>
            <person name="Braich B."/>
            <person name="Kosarev P."/>
            <person name="Mahmoud A."/>
            <person name="Hajiyev E."/>
            <person name="Babayeva S."/>
            <person name="Izzatullayeva V."/>
            <person name="Mammadov A."/>
            <person name="Mammadov A."/>
            <person name="Sharifova S."/>
            <person name="Ojaghi J."/>
            <person name="Eynullazada K."/>
            <person name="Bayramov B."/>
            <person name="Abdulazimova A."/>
            <person name="Shahmuradov I."/>
        </authorList>
    </citation>
    <scope>NUCLEOTIDE SEQUENCE [LARGE SCALE GENOMIC DNA]</scope>
    <source>
        <strain evidence="3">cv. AG2017</strain>
        <tissue evidence="2">Leaf</tissue>
    </source>
</reference>
<comment type="caution">
    <text evidence="2">The sequence shown here is derived from an EMBL/GenBank/DDBJ whole genome shotgun (WGS) entry which is preliminary data.</text>
</comment>
<keyword evidence="3" id="KW-1185">Reference proteome</keyword>
<accession>A0A2I0KID8</accession>
<evidence type="ECO:0000256" key="1">
    <source>
        <dbReference type="SAM" id="MobiDB-lite"/>
    </source>
</evidence>
<organism evidence="2 3">
    <name type="scientific">Punica granatum</name>
    <name type="common">Pomegranate</name>
    <dbReference type="NCBI Taxonomy" id="22663"/>
    <lineage>
        <taxon>Eukaryota</taxon>
        <taxon>Viridiplantae</taxon>
        <taxon>Streptophyta</taxon>
        <taxon>Embryophyta</taxon>
        <taxon>Tracheophyta</taxon>
        <taxon>Spermatophyta</taxon>
        <taxon>Magnoliopsida</taxon>
        <taxon>eudicotyledons</taxon>
        <taxon>Gunneridae</taxon>
        <taxon>Pentapetalae</taxon>
        <taxon>rosids</taxon>
        <taxon>malvids</taxon>
        <taxon>Myrtales</taxon>
        <taxon>Lythraceae</taxon>
        <taxon>Punica</taxon>
    </lineage>
</organism>
<name>A0A2I0KID8_PUNGR</name>